<reference evidence="1" key="1">
    <citation type="submission" date="2021-02" db="EMBL/GenBank/DDBJ databases">
        <authorList>
            <person name="Nowell W R."/>
        </authorList>
    </citation>
    <scope>NUCLEOTIDE SEQUENCE</scope>
</reference>
<proteinExistence type="predicted"/>
<feature type="non-terminal residue" evidence="1">
    <location>
        <position position="142"/>
    </location>
</feature>
<evidence type="ECO:0000313" key="1">
    <source>
        <dbReference type="EMBL" id="CAF4815058.1"/>
    </source>
</evidence>
<organism evidence="1 2">
    <name type="scientific">Rotaria socialis</name>
    <dbReference type="NCBI Taxonomy" id="392032"/>
    <lineage>
        <taxon>Eukaryota</taxon>
        <taxon>Metazoa</taxon>
        <taxon>Spiralia</taxon>
        <taxon>Gnathifera</taxon>
        <taxon>Rotifera</taxon>
        <taxon>Eurotatoria</taxon>
        <taxon>Bdelloidea</taxon>
        <taxon>Philodinida</taxon>
        <taxon>Philodinidae</taxon>
        <taxon>Rotaria</taxon>
    </lineage>
</organism>
<sequence length="142" mass="15402">MDGFKSTEKSEDNDNNISQQTGQIIYWDISSIDYRKGKMAPQRPPISLNSRVPPHISSLPSIMIEGATGGNGINIDVNGQNPSNVTIITHALEENCMTHILPLYPNNGENEITIESPTNSIPICGSTQKNNLNGSIIIVENG</sequence>
<dbReference type="EMBL" id="CAJOBS010002440">
    <property type="protein sequence ID" value="CAF4815058.1"/>
    <property type="molecule type" value="Genomic_DNA"/>
</dbReference>
<dbReference type="Proteomes" id="UP000663838">
    <property type="component" value="Unassembled WGS sequence"/>
</dbReference>
<dbReference type="AlphaFoldDB" id="A0A821PVY2"/>
<accession>A0A821PVY2</accession>
<gene>
    <name evidence="1" type="ORF">TOA249_LOCUS24228</name>
</gene>
<comment type="caution">
    <text evidence="1">The sequence shown here is derived from an EMBL/GenBank/DDBJ whole genome shotgun (WGS) entry which is preliminary data.</text>
</comment>
<evidence type="ECO:0000313" key="2">
    <source>
        <dbReference type="Proteomes" id="UP000663838"/>
    </source>
</evidence>
<name>A0A821PVY2_9BILA</name>
<protein>
    <submittedName>
        <fullName evidence="1">Uncharacterized protein</fullName>
    </submittedName>
</protein>